<proteinExistence type="predicted"/>
<dbReference type="AlphaFoldDB" id="C0BSU2"/>
<name>C0BSU2_BIFPS</name>
<dbReference type="Proteomes" id="UP000003875">
    <property type="component" value="Unassembled WGS sequence"/>
</dbReference>
<comment type="caution">
    <text evidence="1">The sequence shown here is derived from an EMBL/GenBank/DDBJ whole genome shotgun (WGS) entry which is preliminary data.</text>
</comment>
<dbReference type="EMBL" id="ABXX02000003">
    <property type="protein sequence ID" value="EEG70443.1"/>
    <property type="molecule type" value="Genomic_DNA"/>
</dbReference>
<organism evidence="1 2">
    <name type="scientific">Bifidobacterium pseudocatenulatum DSM 20438 = JCM 1200 = LMG 10505</name>
    <dbReference type="NCBI Taxonomy" id="547043"/>
    <lineage>
        <taxon>Bacteria</taxon>
        <taxon>Bacillati</taxon>
        <taxon>Actinomycetota</taxon>
        <taxon>Actinomycetes</taxon>
        <taxon>Bifidobacteriales</taxon>
        <taxon>Bifidobacteriaceae</taxon>
        <taxon>Bifidobacterium</taxon>
    </lineage>
</organism>
<evidence type="ECO:0000313" key="1">
    <source>
        <dbReference type="EMBL" id="EEG70443.1"/>
    </source>
</evidence>
<protein>
    <submittedName>
        <fullName evidence="1">Uncharacterized protein</fullName>
    </submittedName>
</protein>
<reference evidence="1 2" key="2">
    <citation type="submission" date="2009-02" db="EMBL/GenBank/DDBJ databases">
        <authorList>
            <person name="Fulton L."/>
            <person name="Clifton S."/>
            <person name="Fulton B."/>
            <person name="Xu J."/>
            <person name="Minx P."/>
            <person name="Pepin K.H."/>
            <person name="Johnson M."/>
            <person name="Bhonagiri V."/>
            <person name="Nash W.E."/>
            <person name="Mardis E.R."/>
            <person name="Wilson R.K."/>
        </authorList>
    </citation>
    <scope>NUCLEOTIDE SEQUENCE [LARGE SCALE GENOMIC DNA]</scope>
    <source>
        <strain evidence="1 2">DSM 20438</strain>
    </source>
</reference>
<evidence type="ECO:0000313" key="2">
    <source>
        <dbReference type="Proteomes" id="UP000003875"/>
    </source>
</evidence>
<sequence>MFVACQWVWRRILVPAETHGDCSELKQEQTMQETMMPTYVVCWWSLRQDGNSVERWNRMELRMMVALYACWRAGHLSALAVRQAKNLELTESRIEKELWICEAVIPSSSVLRTG</sequence>
<gene>
    <name evidence="1" type="ORF">BIFPSEUDO_03459</name>
</gene>
<reference evidence="1 2" key="1">
    <citation type="submission" date="2009-02" db="EMBL/GenBank/DDBJ databases">
        <title>Draft genome sequence of Bifidobacterium pseudocatenulatum (DSM 20438).</title>
        <authorList>
            <person name="Sudarsanam P."/>
            <person name="Ley R."/>
            <person name="Guruge J."/>
            <person name="Turnbaugh P.J."/>
            <person name="Mahowald M."/>
            <person name="Liep D."/>
            <person name="Gordon J."/>
        </authorList>
    </citation>
    <scope>NUCLEOTIDE SEQUENCE [LARGE SCALE GENOMIC DNA]</scope>
    <source>
        <strain evidence="1 2">DSM 20438</strain>
    </source>
</reference>
<accession>C0BSU2</accession>